<evidence type="ECO:0000256" key="1">
    <source>
        <dbReference type="ARBA" id="ARBA00022801"/>
    </source>
</evidence>
<dbReference type="CDD" id="cd00431">
    <property type="entry name" value="cysteine_hydrolases"/>
    <property type="match status" value="1"/>
</dbReference>
<evidence type="ECO:0000259" key="2">
    <source>
        <dbReference type="Pfam" id="PF00857"/>
    </source>
</evidence>
<organism evidence="3 4">
    <name type="scientific">Cupriavidus lacunae</name>
    <dbReference type="NCBI Taxonomy" id="2666307"/>
    <lineage>
        <taxon>Bacteria</taxon>
        <taxon>Pseudomonadati</taxon>
        <taxon>Pseudomonadota</taxon>
        <taxon>Betaproteobacteria</taxon>
        <taxon>Burkholderiales</taxon>
        <taxon>Burkholderiaceae</taxon>
        <taxon>Cupriavidus</taxon>
    </lineage>
</organism>
<accession>A0A370NHQ9</accession>
<dbReference type="AlphaFoldDB" id="A0A370NHQ9"/>
<dbReference type="Proteomes" id="UP000255165">
    <property type="component" value="Unassembled WGS sequence"/>
</dbReference>
<dbReference type="PANTHER" id="PTHR43540">
    <property type="entry name" value="PEROXYUREIDOACRYLATE/UREIDOACRYLATE AMIDOHYDROLASE-RELATED"/>
    <property type="match status" value="1"/>
</dbReference>
<gene>
    <name evidence="3" type="ORF">DN412_38655</name>
</gene>
<dbReference type="GO" id="GO:0016787">
    <property type="term" value="F:hydrolase activity"/>
    <property type="evidence" value="ECO:0007669"/>
    <property type="project" value="UniProtKB-KW"/>
</dbReference>
<dbReference type="SUPFAM" id="SSF52499">
    <property type="entry name" value="Isochorismatase-like hydrolases"/>
    <property type="match status" value="1"/>
</dbReference>
<keyword evidence="1 3" id="KW-0378">Hydrolase</keyword>
<feature type="domain" description="Isochorismatase-like" evidence="2">
    <location>
        <begin position="76"/>
        <end position="253"/>
    </location>
</feature>
<dbReference type="InterPro" id="IPR050272">
    <property type="entry name" value="Isochorismatase-like_hydrls"/>
</dbReference>
<sequence>MTQRSNYQHQSSEPFKIHDHRCVARATLRWTAALAMAVASIATATAHPHPVQPAQYTDPTERAMPVPTMTLDLEHTALVVIDPQIDFMSPKGAAWSAVGEAVTERRLVPNLLRLFESSKKAGIVVAISPHYYYPHDHQWKFQAPVELFQHKIKIFDRPSALSLDGFRGSGADFMPEFKPYIEDGKTIVASPHKLYSPQTNDLTFQLRKQGVTKIVLAGMLANLCVESHLREFAEQGFEVAIVRDAVAAPKLPEGDGNLSALINFRYIANALWTTDEVVARLAKPTAQ</sequence>
<keyword evidence="4" id="KW-1185">Reference proteome</keyword>
<dbReference type="EMBL" id="QKWJ01000112">
    <property type="protein sequence ID" value="RDK05141.1"/>
    <property type="molecule type" value="Genomic_DNA"/>
</dbReference>
<dbReference type="RefSeq" id="WP_115216374.1">
    <property type="nucleotide sequence ID" value="NZ_QKWJ01000112.1"/>
</dbReference>
<name>A0A370NHQ9_9BURK</name>
<dbReference type="Pfam" id="PF00857">
    <property type="entry name" value="Isochorismatase"/>
    <property type="match status" value="1"/>
</dbReference>
<evidence type="ECO:0000313" key="4">
    <source>
        <dbReference type="Proteomes" id="UP000255165"/>
    </source>
</evidence>
<protein>
    <submittedName>
        <fullName evidence="3">Cysteine hydrolase</fullName>
    </submittedName>
</protein>
<dbReference type="InterPro" id="IPR036380">
    <property type="entry name" value="Isochorismatase-like_sf"/>
</dbReference>
<proteinExistence type="predicted"/>
<comment type="caution">
    <text evidence="3">The sequence shown here is derived from an EMBL/GenBank/DDBJ whole genome shotgun (WGS) entry which is preliminary data.</text>
</comment>
<dbReference type="InterPro" id="IPR000868">
    <property type="entry name" value="Isochorismatase-like_dom"/>
</dbReference>
<evidence type="ECO:0000313" key="3">
    <source>
        <dbReference type="EMBL" id="RDK05141.1"/>
    </source>
</evidence>
<reference evidence="4" key="1">
    <citation type="submission" date="2018-06" db="EMBL/GenBank/DDBJ databases">
        <authorList>
            <person name="Feng T."/>
            <person name="Jeon C.O."/>
        </authorList>
    </citation>
    <scope>NUCLEOTIDE SEQUENCE [LARGE SCALE GENOMIC DNA]</scope>
    <source>
        <strain evidence="4">S23</strain>
    </source>
</reference>
<dbReference type="Gene3D" id="3.40.50.850">
    <property type="entry name" value="Isochorismatase-like"/>
    <property type="match status" value="1"/>
</dbReference>